<dbReference type="GeneID" id="129803457"/>
<organism evidence="7 8">
    <name type="scientific">Phlebotomus papatasi</name>
    <name type="common">Sandfly</name>
    <dbReference type="NCBI Taxonomy" id="29031"/>
    <lineage>
        <taxon>Eukaryota</taxon>
        <taxon>Metazoa</taxon>
        <taxon>Ecdysozoa</taxon>
        <taxon>Arthropoda</taxon>
        <taxon>Hexapoda</taxon>
        <taxon>Insecta</taxon>
        <taxon>Pterygota</taxon>
        <taxon>Neoptera</taxon>
        <taxon>Endopterygota</taxon>
        <taxon>Diptera</taxon>
        <taxon>Nematocera</taxon>
        <taxon>Psychodoidea</taxon>
        <taxon>Psychodidae</taxon>
        <taxon>Phlebotomus</taxon>
        <taxon>Phlebotomus</taxon>
    </lineage>
</organism>
<evidence type="ECO:0000313" key="7">
    <source>
        <dbReference type="EnsemblMetazoa" id="PPAI004694-PA"/>
    </source>
</evidence>
<proteinExistence type="inferred from homology"/>
<keyword evidence="2" id="KW-0698">rRNA processing</keyword>
<dbReference type="SUPFAM" id="SSF160350">
    <property type="entry name" value="Rnp2-like"/>
    <property type="match status" value="1"/>
</dbReference>
<keyword evidence="3 6" id="KW-0819">tRNA processing</keyword>
<dbReference type="GO" id="GO:0033204">
    <property type="term" value="F:ribonuclease P RNA binding"/>
    <property type="evidence" value="ECO:0007669"/>
    <property type="project" value="InterPro"/>
</dbReference>
<comment type="similarity">
    <text evidence="1 6">Belongs to the eukaryotic/archaeal RNase P protein component 2 family.</text>
</comment>
<name>A0A1B0DAI9_PHLPP</name>
<reference evidence="7" key="1">
    <citation type="submission" date="2022-08" db="UniProtKB">
        <authorList>
            <consortium name="EnsemblMetazoa"/>
        </authorList>
    </citation>
    <scope>IDENTIFICATION</scope>
    <source>
        <strain evidence="7">Israel</strain>
    </source>
</reference>
<dbReference type="RefSeq" id="XP_055706014.1">
    <property type="nucleotide sequence ID" value="XM_055850039.1"/>
</dbReference>
<dbReference type="VEuPathDB" id="VectorBase:PPAI004694"/>
<dbReference type="RefSeq" id="XP_055706015.1">
    <property type="nucleotide sequence ID" value="XM_055850040.1"/>
</dbReference>
<dbReference type="InterPro" id="IPR016819">
    <property type="entry name" value="RNase_P/MRP_POP5"/>
</dbReference>
<dbReference type="InterPro" id="IPR038085">
    <property type="entry name" value="Rnp2-like_sf"/>
</dbReference>
<dbReference type="KEGG" id="ppap:129803457"/>
<dbReference type="PANTHER" id="PTHR48414">
    <property type="entry name" value="POP5 HOMOLOG, RIBONUCLEASE P_MRP SUBUNIT"/>
    <property type="match status" value="1"/>
</dbReference>
<evidence type="ECO:0000256" key="1">
    <source>
        <dbReference type="ARBA" id="ARBA00010800"/>
    </source>
</evidence>
<dbReference type="EnsemblMetazoa" id="PPAI004694-RA">
    <property type="protein sequence ID" value="PPAI004694-PA"/>
    <property type="gene ID" value="PPAI004694"/>
</dbReference>
<comment type="function">
    <text evidence="6">Component of ribonuclease P, a protein complex that generates mature tRNA molecules by cleaving their 5'-ends.</text>
</comment>
<dbReference type="PANTHER" id="PTHR48414:SF1">
    <property type="entry name" value="POP5 HOMOLOG, RIBONUCLEASE P_MRP SUBUNIT"/>
    <property type="match status" value="1"/>
</dbReference>
<dbReference type="InterPro" id="IPR002759">
    <property type="entry name" value="Pop5/Rpp14/Rnp2-like"/>
</dbReference>
<evidence type="ECO:0000256" key="3">
    <source>
        <dbReference type="ARBA" id="ARBA00022694"/>
    </source>
</evidence>
<dbReference type="Pfam" id="PF01900">
    <property type="entry name" value="RNase_P_Rpp14"/>
    <property type="match status" value="1"/>
</dbReference>
<dbReference type="AlphaFoldDB" id="A0A1B0DAI9"/>
<sequence length="130" mass="14988">MVRVKYRYTLVKIVTPHGKLFRPPITDLAESLRAFCLKSYGDVGLASVQSLKIKYIDEISPIFIVRLRHGPHRFMTSIFPLLKQIDGNLIKLECLLTTSTIKRIYMFLLENTEKVLLPEQKKILPKAETS</sequence>
<dbReference type="Proteomes" id="UP000092462">
    <property type="component" value="Unassembled WGS sequence"/>
</dbReference>
<dbReference type="GO" id="GO:0030677">
    <property type="term" value="C:ribonuclease P complex"/>
    <property type="evidence" value="ECO:0007669"/>
    <property type="project" value="InterPro"/>
</dbReference>
<evidence type="ECO:0000256" key="4">
    <source>
        <dbReference type="ARBA" id="ARBA00023242"/>
    </source>
</evidence>
<dbReference type="GO" id="GO:0005730">
    <property type="term" value="C:nucleolus"/>
    <property type="evidence" value="ECO:0007669"/>
    <property type="project" value="UniProtKB-SubCell"/>
</dbReference>
<dbReference type="GO" id="GO:0006364">
    <property type="term" value="P:rRNA processing"/>
    <property type="evidence" value="ECO:0007669"/>
    <property type="project" value="UniProtKB-KW"/>
</dbReference>
<keyword evidence="4 6" id="KW-0539">Nucleus</keyword>
<evidence type="ECO:0000256" key="2">
    <source>
        <dbReference type="ARBA" id="ARBA00022552"/>
    </source>
</evidence>
<dbReference type="Gene3D" id="3.30.70.3250">
    <property type="entry name" value="Ribonuclease P, Pop5 subunit"/>
    <property type="match status" value="1"/>
</dbReference>
<evidence type="ECO:0000256" key="6">
    <source>
        <dbReference type="PIRNR" id="PIRNR023803"/>
    </source>
</evidence>
<keyword evidence="8" id="KW-1185">Reference proteome</keyword>
<accession>A0A1B0DAI9</accession>
<evidence type="ECO:0000256" key="5">
    <source>
        <dbReference type="ARBA" id="ARBA00044198"/>
    </source>
</evidence>
<comment type="subcellular location">
    <subcellularLocation>
        <location evidence="6">Nucleus</location>
        <location evidence="6">Nucleolus</location>
    </subcellularLocation>
</comment>
<protein>
    <recommendedName>
        <fullName evidence="5 6">Ribonuclease P/MRP protein subunit POP5</fullName>
    </recommendedName>
</protein>
<evidence type="ECO:0000313" key="8">
    <source>
        <dbReference type="Proteomes" id="UP000092462"/>
    </source>
</evidence>
<dbReference type="PIRSF" id="PIRSF023803">
    <property type="entry name" value="Ribonuclease_P_prd"/>
    <property type="match status" value="1"/>
</dbReference>
<dbReference type="GO" id="GO:0001682">
    <property type="term" value="P:tRNA 5'-leader removal"/>
    <property type="evidence" value="ECO:0007669"/>
    <property type="project" value="InterPro"/>
</dbReference>
<dbReference type="VEuPathDB" id="VectorBase:PPAPM1_012312"/>
<dbReference type="EMBL" id="AJVK01013329">
    <property type="status" value="NOT_ANNOTATED_CDS"/>
    <property type="molecule type" value="Genomic_DNA"/>
</dbReference>
<dbReference type="CTD" id="51367"/>